<evidence type="ECO:0000313" key="2">
    <source>
        <dbReference type="EMBL" id="KKL81015.1"/>
    </source>
</evidence>
<dbReference type="EMBL" id="LAZR01022686">
    <property type="protein sequence ID" value="KKL81015.1"/>
    <property type="molecule type" value="Genomic_DNA"/>
</dbReference>
<dbReference type="AlphaFoldDB" id="A0A0F9HH80"/>
<dbReference type="InterPro" id="IPR052024">
    <property type="entry name" value="Methanogen_methyltrans"/>
</dbReference>
<accession>A0A0F9HH80</accession>
<evidence type="ECO:0000259" key="1">
    <source>
        <dbReference type="Pfam" id="PF01208"/>
    </source>
</evidence>
<feature type="domain" description="Uroporphyrinogen decarboxylase (URO-D)" evidence="1">
    <location>
        <begin position="111"/>
        <end position="387"/>
    </location>
</feature>
<dbReference type="SUPFAM" id="SSF51726">
    <property type="entry name" value="UROD/MetE-like"/>
    <property type="match status" value="1"/>
</dbReference>
<dbReference type="GO" id="GO:0006779">
    <property type="term" value="P:porphyrin-containing compound biosynthetic process"/>
    <property type="evidence" value="ECO:0007669"/>
    <property type="project" value="InterPro"/>
</dbReference>
<proteinExistence type="predicted"/>
<dbReference type="PANTHER" id="PTHR47099">
    <property type="entry name" value="METHYLCOBAMIDE:COM METHYLTRANSFERASE MTBA"/>
    <property type="match status" value="1"/>
</dbReference>
<dbReference type="Pfam" id="PF01208">
    <property type="entry name" value="URO-D"/>
    <property type="match status" value="1"/>
</dbReference>
<comment type="caution">
    <text evidence="2">The sequence shown here is derived from an EMBL/GenBank/DDBJ whole genome shotgun (WGS) entry which is preliminary data.</text>
</comment>
<reference evidence="2" key="1">
    <citation type="journal article" date="2015" name="Nature">
        <title>Complex archaea that bridge the gap between prokaryotes and eukaryotes.</title>
        <authorList>
            <person name="Spang A."/>
            <person name="Saw J.H."/>
            <person name="Jorgensen S.L."/>
            <person name="Zaremba-Niedzwiedzka K."/>
            <person name="Martijn J."/>
            <person name="Lind A.E."/>
            <person name="van Eijk R."/>
            <person name="Schleper C."/>
            <person name="Guy L."/>
            <person name="Ettema T.J."/>
        </authorList>
    </citation>
    <scope>NUCLEOTIDE SEQUENCE</scope>
</reference>
<dbReference type="Gene3D" id="3.20.20.210">
    <property type="match status" value="1"/>
</dbReference>
<dbReference type="InterPro" id="IPR000257">
    <property type="entry name" value="Uroporphyrinogen_deCOase"/>
</dbReference>
<protein>
    <recommendedName>
        <fullName evidence="1">Uroporphyrinogen decarboxylase (URO-D) domain-containing protein</fullName>
    </recommendedName>
</protein>
<name>A0A0F9HH80_9ZZZZ</name>
<gene>
    <name evidence="2" type="ORF">LCGC14_1998990</name>
</gene>
<organism evidence="2">
    <name type="scientific">marine sediment metagenome</name>
    <dbReference type="NCBI Taxonomy" id="412755"/>
    <lineage>
        <taxon>unclassified sequences</taxon>
        <taxon>metagenomes</taxon>
        <taxon>ecological metagenomes</taxon>
    </lineage>
</organism>
<dbReference type="PANTHER" id="PTHR47099:SF1">
    <property type="entry name" value="METHYLCOBAMIDE:COM METHYLTRANSFERASE MTBA"/>
    <property type="match status" value="1"/>
</dbReference>
<dbReference type="InterPro" id="IPR038071">
    <property type="entry name" value="UROD/MetE-like_sf"/>
</dbReference>
<dbReference type="GO" id="GO:0004853">
    <property type="term" value="F:uroporphyrinogen decarboxylase activity"/>
    <property type="evidence" value="ECO:0007669"/>
    <property type="project" value="InterPro"/>
</dbReference>
<sequence length="402" mass="47321">MSDINKLLDELNILCESEENIRRLSLWRSDECGIRGETQWHGVPNYSVESTNPMPVTTECLDTIWQNALGLDLSRYFTDPDYFLEYYLKIKLRKFKDFKDDTPLTRDIPVSFGVTHEAGILGQEIFLDHGEEPSFSRQSIVDENTEFPESINFRENEYLQMVIGFYGKVKKQVGEEFNVIFPHWFRGPQGVALYIRGFEEFSVDLYMNEDLTHRILRFVTNVARDFVQWRSEYLDEPIARGDLFNDDIPIMSPKFYSKYFLPYEQELCDFYNGIYYWHSCGDITKHVPEIHRLSDITLFDFGVSMEYKGAGIEGLRAPQTLELRVFAQHHIQECSEEESKSYIRQIVEDCRKGEITRYVIRSSGMSVFLGVEKDLEKLMRWVELVREVQDEFIKSDNVTRMV</sequence>